<dbReference type="AlphaFoldDB" id="A0A2T5G873"/>
<dbReference type="GO" id="GO:0042256">
    <property type="term" value="P:cytosolic ribosome assembly"/>
    <property type="evidence" value="ECO:0007669"/>
    <property type="project" value="UniProtKB-UniRule"/>
</dbReference>
<dbReference type="InterPro" id="IPR004394">
    <property type="entry name" value="Iojap/RsfS/C7orf30"/>
</dbReference>
<dbReference type="SUPFAM" id="SSF81301">
    <property type="entry name" value="Nucleotidyltransferase"/>
    <property type="match status" value="1"/>
</dbReference>
<sequence>MAEHTLPEEAASALAQAVAEALLNKKGEDVRILSLRGLSLIADYFVLASGTSRPHVQALYEAAVDVFLERGIRPRIEGAEHRRWVLVDGGSVIVHVFHEEERAYYGLERLWSDAPEVPLPSPAPAP</sequence>
<evidence type="ECO:0000313" key="3">
    <source>
        <dbReference type="EMBL" id="PTQ52390.1"/>
    </source>
</evidence>
<dbReference type="GO" id="GO:0005737">
    <property type="term" value="C:cytoplasm"/>
    <property type="evidence" value="ECO:0007669"/>
    <property type="project" value="UniProtKB-SubCell"/>
</dbReference>
<dbReference type="GO" id="GO:0017148">
    <property type="term" value="P:negative regulation of translation"/>
    <property type="evidence" value="ECO:0007669"/>
    <property type="project" value="UniProtKB-UniRule"/>
</dbReference>
<dbReference type="Pfam" id="PF02410">
    <property type="entry name" value="RsfS"/>
    <property type="match status" value="1"/>
</dbReference>
<name>A0A2T5G873_HYDSH</name>
<accession>A0A2T5G873</accession>
<dbReference type="Proteomes" id="UP000244180">
    <property type="component" value="Unassembled WGS sequence"/>
</dbReference>
<dbReference type="HAMAP" id="MF_01477">
    <property type="entry name" value="Iojap_RsfS"/>
    <property type="match status" value="1"/>
</dbReference>
<keyword evidence="2" id="KW-0810">Translation regulation</keyword>
<dbReference type="PANTHER" id="PTHR21043">
    <property type="entry name" value="IOJAP SUPERFAMILY ORTHOLOG"/>
    <property type="match status" value="1"/>
</dbReference>
<comment type="similarity">
    <text evidence="1 2">Belongs to the Iojap/RsfS family.</text>
</comment>
<dbReference type="GO" id="GO:0043023">
    <property type="term" value="F:ribosomal large subunit binding"/>
    <property type="evidence" value="ECO:0007669"/>
    <property type="project" value="TreeGrafter"/>
</dbReference>
<comment type="caution">
    <text evidence="3">The sequence shown here is derived from an EMBL/GenBank/DDBJ whole genome shotgun (WGS) entry which is preliminary data.</text>
</comment>
<evidence type="ECO:0000313" key="4">
    <source>
        <dbReference type="Proteomes" id="UP000244180"/>
    </source>
</evidence>
<keyword evidence="2" id="KW-0963">Cytoplasm</keyword>
<dbReference type="NCBIfam" id="TIGR00090">
    <property type="entry name" value="rsfS_iojap_ybeB"/>
    <property type="match status" value="1"/>
</dbReference>
<proteinExistence type="inferred from homology"/>
<organism evidence="3 4">
    <name type="scientific">Hydrogenibacillus schlegelii</name>
    <name type="common">Bacillus schlegelii</name>
    <dbReference type="NCBI Taxonomy" id="1484"/>
    <lineage>
        <taxon>Bacteria</taxon>
        <taxon>Bacillati</taxon>
        <taxon>Bacillota</taxon>
        <taxon>Bacilli</taxon>
        <taxon>Bacillales</taxon>
        <taxon>Bacillales Family X. Incertae Sedis</taxon>
        <taxon>Hydrogenibacillus</taxon>
    </lineage>
</organism>
<dbReference type="GO" id="GO:0090071">
    <property type="term" value="P:negative regulation of ribosome biogenesis"/>
    <property type="evidence" value="ECO:0007669"/>
    <property type="project" value="UniProtKB-UniRule"/>
</dbReference>
<dbReference type="EMBL" id="PEBV01000024">
    <property type="protein sequence ID" value="PTQ52390.1"/>
    <property type="molecule type" value="Genomic_DNA"/>
</dbReference>
<dbReference type="InterPro" id="IPR043519">
    <property type="entry name" value="NT_sf"/>
</dbReference>
<keyword evidence="2" id="KW-0678">Repressor</keyword>
<dbReference type="RefSeq" id="WP_273000375.1">
    <property type="nucleotide sequence ID" value="NZ_PEBV01000024.1"/>
</dbReference>
<gene>
    <name evidence="2" type="primary">rsfS</name>
    <name evidence="3" type="ORF">HSCHL_0226</name>
</gene>
<dbReference type="PANTHER" id="PTHR21043:SF0">
    <property type="entry name" value="MITOCHONDRIAL ASSEMBLY OF RIBOSOMAL LARGE SUBUNIT PROTEIN 1"/>
    <property type="match status" value="1"/>
</dbReference>
<comment type="subunit">
    <text evidence="2">Interacts with ribosomal protein uL14 (rplN).</text>
</comment>
<evidence type="ECO:0000256" key="2">
    <source>
        <dbReference type="HAMAP-Rule" id="MF_01477"/>
    </source>
</evidence>
<protein>
    <recommendedName>
        <fullName evidence="2">Ribosomal silencing factor RsfS</fullName>
    </recommendedName>
</protein>
<reference evidence="3 4" key="1">
    <citation type="submission" date="2017-08" db="EMBL/GenBank/DDBJ databases">
        <title>Burning lignite coal seam in the remote Altai Mountains harbors a hydrogen-driven thermophilic microbial community.</title>
        <authorList>
            <person name="Kadnikov V.V."/>
            <person name="Mardanov A.V."/>
            <person name="Ivasenko D."/>
            <person name="Beletsky A.V."/>
            <person name="Karnachuk O.V."/>
            <person name="Ravin N.V."/>
        </authorList>
    </citation>
    <scope>NUCLEOTIDE SEQUENCE [LARGE SCALE GENOMIC DNA]</scope>
    <source>
        <strain evidence="3">AL33</strain>
    </source>
</reference>
<comment type="function">
    <text evidence="2">Functions as a ribosomal silencing factor. Interacts with ribosomal protein uL14 (rplN), blocking formation of intersubunit bridge B8. Prevents association of the 30S and 50S ribosomal subunits and the formation of functional ribosomes, thus repressing translation.</text>
</comment>
<comment type="subcellular location">
    <subcellularLocation>
        <location evidence="2">Cytoplasm</location>
    </subcellularLocation>
</comment>
<dbReference type="Gene3D" id="3.30.460.10">
    <property type="entry name" value="Beta Polymerase, domain 2"/>
    <property type="match status" value="1"/>
</dbReference>
<evidence type="ECO:0000256" key="1">
    <source>
        <dbReference type="ARBA" id="ARBA00010574"/>
    </source>
</evidence>